<protein>
    <submittedName>
        <fullName evidence="1">Uncharacterized protein</fullName>
    </submittedName>
</protein>
<evidence type="ECO:0000313" key="1">
    <source>
        <dbReference type="EMBL" id="GHC51452.1"/>
    </source>
</evidence>
<comment type="caution">
    <text evidence="1">The sequence shown here is derived from an EMBL/GenBank/DDBJ whole genome shotgun (WGS) entry which is preliminary data.</text>
</comment>
<accession>A0A918WJ79</accession>
<reference evidence="1" key="2">
    <citation type="submission" date="2020-09" db="EMBL/GenBank/DDBJ databases">
        <authorList>
            <person name="Sun Q."/>
            <person name="Ohkuma M."/>
        </authorList>
    </citation>
    <scope>NUCLEOTIDE SEQUENCE</scope>
    <source>
        <strain evidence="1">JCM 4633</strain>
    </source>
</reference>
<name>A0A918WJ79_STRCJ</name>
<dbReference type="EMBL" id="BMVB01000008">
    <property type="protein sequence ID" value="GHC51452.1"/>
    <property type="molecule type" value="Genomic_DNA"/>
</dbReference>
<dbReference type="Proteomes" id="UP000646244">
    <property type="component" value="Unassembled WGS sequence"/>
</dbReference>
<evidence type="ECO:0000313" key="2">
    <source>
        <dbReference type="Proteomes" id="UP000646244"/>
    </source>
</evidence>
<dbReference type="RefSeq" id="WP_190110199.1">
    <property type="nucleotide sequence ID" value="NZ_BMVB01000008.1"/>
</dbReference>
<gene>
    <name evidence="1" type="ORF">GCM10010507_29230</name>
</gene>
<dbReference type="AlphaFoldDB" id="A0A918WJ79"/>
<sequence>MADIPACTATAADEALVQETAELAVALVTREGALTRKQNSELAEVEEHGGSHSWMGAAMWVSDWAKALQAALAGDDGSEESRQRVAEAKDLALQEMKGRLRFAVTGWSDAHARDAMHRFIADHGPRAR</sequence>
<proteinExistence type="predicted"/>
<reference evidence="1" key="1">
    <citation type="journal article" date="2014" name="Int. J. Syst. Evol. Microbiol.">
        <title>Complete genome sequence of Corynebacterium casei LMG S-19264T (=DSM 44701T), isolated from a smear-ripened cheese.</title>
        <authorList>
            <consortium name="US DOE Joint Genome Institute (JGI-PGF)"/>
            <person name="Walter F."/>
            <person name="Albersmeier A."/>
            <person name="Kalinowski J."/>
            <person name="Ruckert C."/>
        </authorList>
    </citation>
    <scope>NUCLEOTIDE SEQUENCE</scope>
    <source>
        <strain evidence="1">JCM 4633</strain>
    </source>
</reference>
<organism evidence="1 2">
    <name type="scientific">Streptomyces cinnamoneus</name>
    <name type="common">Streptoverticillium cinnamoneum</name>
    <dbReference type="NCBI Taxonomy" id="53446"/>
    <lineage>
        <taxon>Bacteria</taxon>
        <taxon>Bacillati</taxon>
        <taxon>Actinomycetota</taxon>
        <taxon>Actinomycetes</taxon>
        <taxon>Kitasatosporales</taxon>
        <taxon>Streptomycetaceae</taxon>
        <taxon>Streptomyces</taxon>
        <taxon>Streptomyces cinnamoneus group</taxon>
    </lineage>
</organism>